<evidence type="ECO:0000259" key="1">
    <source>
        <dbReference type="Pfam" id="PF10615"/>
    </source>
</evidence>
<dbReference type="EMBL" id="ASSJ01000004">
    <property type="protein sequence ID" value="ERN43020.1"/>
    <property type="molecule type" value="Genomic_DNA"/>
</dbReference>
<dbReference type="InterPro" id="IPR019595">
    <property type="entry name" value="DUF2470"/>
</dbReference>
<dbReference type="InterPro" id="IPR037119">
    <property type="entry name" value="Haem_oxidase_HugZ-like_sf"/>
</dbReference>
<dbReference type="Pfam" id="PF10615">
    <property type="entry name" value="DUF2470"/>
    <property type="match status" value="1"/>
</dbReference>
<dbReference type="STRING" id="582515.KR51_00003350"/>
<dbReference type="InParanoid" id="U5DTL9"/>
<feature type="domain" description="DUF2470" evidence="1">
    <location>
        <begin position="21"/>
        <end position="82"/>
    </location>
</feature>
<gene>
    <name evidence="2" type="ORF">KR51_00003350</name>
</gene>
<dbReference type="eggNOG" id="ENOG5033HW6">
    <property type="taxonomic scope" value="Bacteria"/>
</dbReference>
<dbReference type="SUPFAM" id="SSF50475">
    <property type="entry name" value="FMN-binding split barrel"/>
    <property type="match status" value="1"/>
</dbReference>
<keyword evidence="3" id="KW-1185">Reference proteome</keyword>
<dbReference type="Gene3D" id="3.20.180.10">
    <property type="entry name" value="PNP-oxidase-like"/>
    <property type="match status" value="1"/>
</dbReference>
<name>U5DTL9_9CHRO</name>
<protein>
    <recommendedName>
        <fullName evidence="1">DUF2470 domain-containing protein</fullName>
    </recommendedName>
</protein>
<reference evidence="2 3" key="1">
    <citation type="submission" date="2013-05" db="EMBL/GenBank/DDBJ databases">
        <title>Draft genome sequence of Rubidibacter lacunae KORDI 51-2.</title>
        <authorList>
            <person name="Choi D.H."/>
            <person name="Noh J.H."/>
            <person name="Kwon K.-K."/>
            <person name="Lee J.-H."/>
            <person name="Ryu J.-Y."/>
        </authorList>
    </citation>
    <scope>NUCLEOTIDE SEQUENCE [LARGE SCALE GENOMIC DNA]</scope>
    <source>
        <strain evidence="2 3">KORDI 51-2</strain>
    </source>
</reference>
<evidence type="ECO:0000313" key="2">
    <source>
        <dbReference type="EMBL" id="ERN43020.1"/>
    </source>
</evidence>
<organism evidence="2 3">
    <name type="scientific">Rubidibacter lacunae KORDI 51-2</name>
    <dbReference type="NCBI Taxonomy" id="582515"/>
    <lineage>
        <taxon>Bacteria</taxon>
        <taxon>Bacillati</taxon>
        <taxon>Cyanobacteriota</taxon>
        <taxon>Cyanophyceae</taxon>
        <taxon>Oscillatoriophycideae</taxon>
        <taxon>Chroococcales</taxon>
        <taxon>Aphanothecaceae</taxon>
        <taxon>Rubidibacter</taxon>
    </lineage>
</organism>
<accession>U5DTL9</accession>
<comment type="caution">
    <text evidence="2">The sequence shown here is derived from an EMBL/GenBank/DDBJ whole genome shotgun (WGS) entry which is preliminary data.</text>
</comment>
<dbReference type="AlphaFoldDB" id="U5DTL9"/>
<dbReference type="RefSeq" id="WP_022604095.1">
    <property type="nucleotide sequence ID" value="NZ_ASSJ01000004.1"/>
</dbReference>
<sequence>MATQRSNKGNGAPLTDKLLTAIANHLNQEHRDDLLAFAQAANLDWAEQAQVLTLDTAGVNLEVVGKGEVQHLRIDFPEPANGVLAFKRSFGVLIAKSRAQLGLPTLEDSHEP</sequence>
<proteinExistence type="predicted"/>
<dbReference type="Proteomes" id="UP000016960">
    <property type="component" value="Unassembled WGS sequence"/>
</dbReference>
<evidence type="ECO:0000313" key="3">
    <source>
        <dbReference type="Proteomes" id="UP000016960"/>
    </source>
</evidence>